<sequence length="141" mass="14598">MGDHRRMTGITLLSPAELHPTGGYAHITVVEAGRTAHLAGQCPMDRTDTLVGEGDLFAQIDQVVANSLTALAAVDAGPERVVRSVIYVVGDRPEVLAAAWDHLQAGPLAPAFATASTLLGVTALGYTGQLVEIDLTAALAD</sequence>
<dbReference type="Gene3D" id="3.30.1330.40">
    <property type="entry name" value="RutC-like"/>
    <property type="match status" value="1"/>
</dbReference>
<dbReference type="eggNOG" id="COG0251">
    <property type="taxonomic scope" value="Bacteria"/>
</dbReference>
<dbReference type="Proteomes" id="UP000027178">
    <property type="component" value="Unassembled WGS sequence"/>
</dbReference>
<dbReference type="PATRIC" id="fig|1348663.4.peg.5450"/>
<dbReference type="SUPFAM" id="SSF55298">
    <property type="entry name" value="YjgF-like"/>
    <property type="match status" value="1"/>
</dbReference>
<dbReference type="CDD" id="cd00448">
    <property type="entry name" value="YjgF_YER057c_UK114_family"/>
    <property type="match status" value="1"/>
</dbReference>
<comment type="caution">
    <text evidence="1">The sequence shown here is derived from an EMBL/GenBank/DDBJ whole genome shotgun (WGS) entry which is preliminary data.</text>
</comment>
<dbReference type="HOGENOM" id="CLU_100715_4_0_11"/>
<evidence type="ECO:0000313" key="1">
    <source>
        <dbReference type="EMBL" id="KDN82716.1"/>
    </source>
</evidence>
<organism evidence="1 2">
    <name type="scientific">Kitasatospora cheerisanensis KCTC 2395</name>
    <dbReference type="NCBI Taxonomy" id="1348663"/>
    <lineage>
        <taxon>Bacteria</taxon>
        <taxon>Bacillati</taxon>
        <taxon>Actinomycetota</taxon>
        <taxon>Actinomycetes</taxon>
        <taxon>Kitasatosporales</taxon>
        <taxon>Streptomycetaceae</taxon>
        <taxon>Kitasatospora</taxon>
    </lineage>
</organism>
<evidence type="ECO:0000313" key="2">
    <source>
        <dbReference type="Proteomes" id="UP000027178"/>
    </source>
</evidence>
<reference evidence="1 2" key="1">
    <citation type="submission" date="2014-05" db="EMBL/GenBank/DDBJ databases">
        <title>Draft Genome Sequence of Kitasatospora cheerisanensis KCTC 2395.</title>
        <authorList>
            <person name="Nam D.H."/>
        </authorList>
    </citation>
    <scope>NUCLEOTIDE SEQUENCE [LARGE SCALE GENOMIC DNA]</scope>
    <source>
        <strain evidence="1 2">KCTC 2395</strain>
    </source>
</reference>
<gene>
    <name evidence="1" type="ORF">KCH_56310</name>
</gene>
<protein>
    <submittedName>
        <fullName evidence="1">Endoribonuclease L-PSP</fullName>
    </submittedName>
</protein>
<dbReference type="InterPro" id="IPR035959">
    <property type="entry name" value="RutC-like_sf"/>
</dbReference>
<proteinExistence type="predicted"/>
<name>A0A066YXC3_9ACTN</name>
<dbReference type="InterPro" id="IPR006175">
    <property type="entry name" value="YjgF/YER057c/UK114"/>
</dbReference>
<keyword evidence="2" id="KW-1185">Reference proteome</keyword>
<dbReference type="Pfam" id="PF01042">
    <property type="entry name" value="Ribonuc_L-PSP"/>
    <property type="match status" value="1"/>
</dbReference>
<dbReference type="AlphaFoldDB" id="A0A066YXC3"/>
<dbReference type="PANTHER" id="PTHR43857">
    <property type="entry name" value="BLR7761 PROTEIN"/>
    <property type="match status" value="1"/>
</dbReference>
<dbReference type="PANTHER" id="PTHR43857:SF1">
    <property type="entry name" value="YJGH FAMILY PROTEIN"/>
    <property type="match status" value="1"/>
</dbReference>
<accession>A0A066YXC3</accession>
<dbReference type="EMBL" id="JNBY01000104">
    <property type="protein sequence ID" value="KDN82716.1"/>
    <property type="molecule type" value="Genomic_DNA"/>
</dbReference>